<evidence type="ECO:0000256" key="8">
    <source>
        <dbReference type="SAM" id="SignalP"/>
    </source>
</evidence>
<keyword evidence="7" id="KW-1133">Transmembrane helix</keyword>
<dbReference type="GO" id="GO:0005576">
    <property type="term" value="C:extracellular region"/>
    <property type="evidence" value="ECO:0007669"/>
    <property type="project" value="UniProtKB-SubCell"/>
</dbReference>
<dbReference type="PROSITE" id="PS50026">
    <property type="entry name" value="EGF_3"/>
    <property type="match status" value="1"/>
</dbReference>
<evidence type="ECO:0000256" key="2">
    <source>
        <dbReference type="ARBA" id="ARBA00022525"/>
    </source>
</evidence>
<evidence type="ECO:0000256" key="4">
    <source>
        <dbReference type="ARBA" id="ARBA00022729"/>
    </source>
</evidence>
<protein>
    <submittedName>
        <fullName evidence="10">LRP1B protein</fullName>
    </submittedName>
</protein>
<dbReference type="GO" id="GO:0045840">
    <property type="term" value="P:positive regulation of mitotic nuclear division"/>
    <property type="evidence" value="ECO:0007669"/>
    <property type="project" value="TreeGrafter"/>
</dbReference>
<evidence type="ECO:0000259" key="9">
    <source>
        <dbReference type="PROSITE" id="PS50026"/>
    </source>
</evidence>
<feature type="disulfide bond" evidence="6">
    <location>
        <begin position="59"/>
        <end position="68"/>
    </location>
</feature>
<dbReference type="GO" id="GO:0008284">
    <property type="term" value="P:positive regulation of cell population proliferation"/>
    <property type="evidence" value="ECO:0007669"/>
    <property type="project" value="TreeGrafter"/>
</dbReference>
<dbReference type="InterPro" id="IPR000742">
    <property type="entry name" value="EGF"/>
</dbReference>
<keyword evidence="4 8" id="KW-0732">Signal</keyword>
<reference evidence="10" key="1">
    <citation type="submission" date="2022-01" db="EMBL/GenBank/DDBJ databases">
        <authorList>
            <person name="Braso-Vives M."/>
        </authorList>
    </citation>
    <scope>NUCLEOTIDE SEQUENCE</scope>
</reference>
<dbReference type="SUPFAM" id="SSF57196">
    <property type="entry name" value="EGF/Laminin"/>
    <property type="match status" value="1"/>
</dbReference>
<feature type="domain" description="EGF-like" evidence="9">
    <location>
        <begin position="28"/>
        <end position="69"/>
    </location>
</feature>
<proteinExistence type="predicted"/>
<name>A0A8J9Z307_BRALA</name>
<feature type="signal peptide" evidence="8">
    <location>
        <begin position="1"/>
        <end position="20"/>
    </location>
</feature>
<dbReference type="PANTHER" id="PTHR10740:SF14">
    <property type="entry name" value="EGF-LIKE DOMAIN-CONTAINING PROTEIN"/>
    <property type="match status" value="1"/>
</dbReference>
<feature type="disulfide bond" evidence="6">
    <location>
        <begin position="40"/>
        <end position="57"/>
    </location>
</feature>
<evidence type="ECO:0000256" key="5">
    <source>
        <dbReference type="ARBA" id="ARBA00023157"/>
    </source>
</evidence>
<feature type="chain" id="PRO_5035454664" evidence="8">
    <location>
        <begin position="21"/>
        <end position="155"/>
    </location>
</feature>
<keyword evidence="2" id="KW-0964">Secreted</keyword>
<feature type="transmembrane region" description="Helical" evidence="7">
    <location>
        <begin position="86"/>
        <end position="110"/>
    </location>
</feature>
<dbReference type="PROSITE" id="PS00022">
    <property type="entry name" value="EGF_1"/>
    <property type="match status" value="1"/>
</dbReference>
<comment type="caution">
    <text evidence="6">Lacks conserved residue(s) required for the propagation of feature annotation.</text>
</comment>
<dbReference type="OrthoDB" id="9909110at2759"/>
<dbReference type="GO" id="GO:0007173">
    <property type="term" value="P:epidermal growth factor receptor signaling pathway"/>
    <property type="evidence" value="ECO:0007669"/>
    <property type="project" value="TreeGrafter"/>
</dbReference>
<organism evidence="10 11">
    <name type="scientific">Branchiostoma lanceolatum</name>
    <name type="common">Common lancelet</name>
    <name type="synonym">Amphioxus lanceolatum</name>
    <dbReference type="NCBI Taxonomy" id="7740"/>
    <lineage>
        <taxon>Eukaryota</taxon>
        <taxon>Metazoa</taxon>
        <taxon>Chordata</taxon>
        <taxon>Cephalochordata</taxon>
        <taxon>Leptocardii</taxon>
        <taxon>Amphioxiformes</taxon>
        <taxon>Branchiostomatidae</taxon>
        <taxon>Branchiostoma</taxon>
    </lineage>
</organism>
<keyword evidence="5 6" id="KW-1015">Disulfide bond</keyword>
<keyword evidence="7" id="KW-0812">Transmembrane</keyword>
<accession>A0A8J9Z307</accession>
<keyword evidence="11" id="KW-1185">Reference proteome</keyword>
<dbReference type="PANTHER" id="PTHR10740">
    <property type="entry name" value="TRANSFORMING GROWTH FACTOR ALPHA"/>
    <property type="match status" value="1"/>
</dbReference>
<keyword evidence="3 6" id="KW-0245">EGF-like domain</keyword>
<evidence type="ECO:0000256" key="6">
    <source>
        <dbReference type="PROSITE-ProRule" id="PRU00076"/>
    </source>
</evidence>
<evidence type="ECO:0000313" key="10">
    <source>
        <dbReference type="EMBL" id="CAH1246734.1"/>
    </source>
</evidence>
<comment type="subcellular location">
    <subcellularLocation>
        <location evidence="1">Secreted</location>
    </subcellularLocation>
</comment>
<evidence type="ECO:0000256" key="7">
    <source>
        <dbReference type="SAM" id="Phobius"/>
    </source>
</evidence>
<evidence type="ECO:0000256" key="1">
    <source>
        <dbReference type="ARBA" id="ARBA00004613"/>
    </source>
</evidence>
<keyword evidence="7" id="KW-0472">Membrane</keyword>
<sequence length="155" mass="17194">MLTTSDQILLLALCLMPGTASRAERGADGDECPPRFDGYCLRGGICQYIAESDEALCLCPTDYWGPRCNHALVEQVTGDDLAEVPVAVIIGAIFVSMLVLLLIILLIICIRRYRRQRQERQRPHVLLNGTHSVGVRSQLSVKINPPLLVEYMTTV</sequence>
<evidence type="ECO:0000313" key="11">
    <source>
        <dbReference type="Proteomes" id="UP000838412"/>
    </source>
</evidence>
<dbReference type="EMBL" id="OV696700">
    <property type="protein sequence ID" value="CAH1246734.1"/>
    <property type="molecule type" value="Genomic_DNA"/>
</dbReference>
<gene>
    <name evidence="10" type="primary">LRP1B</name>
    <name evidence="10" type="ORF">BLAG_LOCUS8656</name>
</gene>
<dbReference type="Gene3D" id="2.10.25.10">
    <property type="entry name" value="Laminin"/>
    <property type="match status" value="1"/>
</dbReference>
<evidence type="ECO:0000256" key="3">
    <source>
        <dbReference type="ARBA" id="ARBA00022536"/>
    </source>
</evidence>
<dbReference type="Proteomes" id="UP000838412">
    <property type="component" value="Chromosome 15"/>
</dbReference>
<dbReference type="AlphaFoldDB" id="A0A8J9Z307"/>